<evidence type="ECO:0000256" key="1">
    <source>
        <dbReference type="SAM" id="MobiDB-lite"/>
    </source>
</evidence>
<protein>
    <submittedName>
        <fullName evidence="2">Transcriptional regulator</fullName>
    </submittedName>
</protein>
<reference evidence="2 3" key="1">
    <citation type="journal article" date="2012" name="J. Bacteriol.">
        <title>Complete Genome Sequence of Burkholderia sp. Strain GG4, a Betaproteobacterium That Reduces 3-Oxo-N-Acylhomoserine Lactones and Produces Different N-Acylhomoserine Lactones.</title>
        <authorList>
            <person name="Hong K.W."/>
            <person name="Koh C.L."/>
            <person name="Sam C.K."/>
            <person name="Yin W.F."/>
            <person name="Chan K.G."/>
        </authorList>
    </citation>
    <scope>NUCLEOTIDE SEQUENCE [LARGE SCALE GENOMIC DNA]</scope>
    <source>
        <strain evidence="2 3">GG4</strain>
    </source>
</reference>
<dbReference type="Proteomes" id="UP000032866">
    <property type="component" value="Chromosome 2"/>
</dbReference>
<gene>
    <name evidence="2" type="ORF">GEM_4444</name>
</gene>
<dbReference type="EMBL" id="CP003775">
    <property type="protein sequence ID" value="AFQ50834.1"/>
    <property type="molecule type" value="Genomic_DNA"/>
</dbReference>
<sequence length="57" mass="5934">MDAAAAERGQALRRLASKAALHAESSPASLGQKQGTAPLIAKRIGEPTGFDVPRRHA</sequence>
<accession>A0A9W3K4A9</accession>
<evidence type="ECO:0000313" key="2">
    <source>
        <dbReference type="EMBL" id="AFQ50834.1"/>
    </source>
</evidence>
<proteinExistence type="predicted"/>
<organism evidence="2 3">
    <name type="scientific">Burkholderia cepacia GG4</name>
    <dbReference type="NCBI Taxonomy" id="1009846"/>
    <lineage>
        <taxon>Bacteria</taxon>
        <taxon>Pseudomonadati</taxon>
        <taxon>Pseudomonadota</taxon>
        <taxon>Betaproteobacteria</taxon>
        <taxon>Burkholderiales</taxon>
        <taxon>Burkholderiaceae</taxon>
        <taxon>Burkholderia</taxon>
        <taxon>Burkholderia cepacia complex</taxon>
    </lineage>
</organism>
<dbReference type="AlphaFoldDB" id="A0A9W3K4A9"/>
<feature type="compositionally biased region" description="Polar residues" evidence="1">
    <location>
        <begin position="26"/>
        <end position="35"/>
    </location>
</feature>
<name>A0A9W3K4A9_BURCE</name>
<feature type="region of interest" description="Disordered" evidence="1">
    <location>
        <begin position="17"/>
        <end position="38"/>
    </location>
</feature>
<dbReference type="KEGG" id="bct:GEM_4444"/>
<evidence type="ECO:0000313" key="3">
    <source>
        <dbReference type="Proteomes" id="UP000032866"/>
    </source>
</evidence>